<proteinExistence type="predicted"/>
<evidence type="ECO:0000313" key="2">
    <source>
        <dbReference type="EMBL" id="EFX05203.1"/>
    </source>
</evidence>
<reference evidence="2 3" key="1">
    <citation type="journal article" date="2011" name="Proc. Natl. Acad. Sci. U.S.A.">
        <title>Genome and transcriptome analyses of the mountain pine beetle-fungal symbiont Grosmannia clavigera, a lodgepole pine pathogen.</title>
        <authorList>
            <person name="DiGuistini S."/>
            <person name="Wang Y."/>
            <person name="Liao N.Y."/>
            <person name="Taylor G."/>
            <person name="Tanguay P."/>
            <person name="Feau N."/>
            <person name="Henrissat B."/>
            <person name="Chan S.K."/>
            <person name="Hesse-Orce U."/>
            <person name="Alamouti S.M."/>
            <person name="Tsui C.K.M."/>
            <person name="Docking R.T."/>
            <person name="Levasseur A."/>
            <person name="Haridas S."/>
            <person name="Robertson G."/>
            <person name="Birol I."/>
            <person name="Holt R.A."/>
            <person name="Marra M.A."/>
            <person name="Hamelin R.C."/>
            <person name="Hirst M."/>
            <person name="Jones S.J.M."/>
            <person name="Bohlmann J."/>
            <person name="Breuil C."/>
        </authorList>
    </citation>
    <scope>NUCLEOTIDE SEQUENCE [LARGE SCALE GENOMIC DNA]</scope>
    <source>
        <strain evidence="3">kw1407 / UAMH 11150</strain>
    </source>
</reference>
<dbReference type="STRING" id="655863.F0X8X6"/>
<keyword evidence="1" id="KW-1133">Transmembrane helix</keyword>
<gene>
    <name evidence="2" type="ORF">CMQ_3272</name>
</gene>
<dbReference type="Proteomes" id="UP000007796">
    <property type="component" value="Unassembled WGS sequence"/>
</dbReference>
<accession>F0X8X6</accession>
<dbReference type="eggNOG" id="ENOG502SDW6">
    <property type="taxonomic scope" value="Eukaryota"/>
</dbReference>
<protein>
    <submittedName>
        <fullName evidence="2">Uncharacterized protein</fullName>
    </submittedName>
</protein>
<dbReference type="GeneID" id="25976354"/>
<dbReference type="InParanoid" id="F0X8X6"/>
<evidence type="ECO:0000256" key="1">
    <source>
        <dbReference type="SAM" id="Phobius"/>
    </source>
</evidence>
<name>F0X8X6_GROCL</name>
<dbReference type="OrthoDB" id="2555959at2759"/>
<evidence type="ECO:0000313" key="3">
    <source>
        <dbReference type="Proteomes" id="UP000007796"/>
    </source>
</evidence>
<dbReference type="AlphaFoldDB" id="F0X8X6"/>
<dbReference type="HOGENOM" id="CLU_190851_0_0_1"/>
<organism evidence="3">
    <name type="scientific">Grosmannia clavigera (strain kw1407 / UAMH 11150)</name>
    <name type="common">Blue stain fungus</name>
    <name type="synonym">Graphiocladiella clavigera</name>
    <dbReference type="NCBI Taxonomy" id="655863"/>
    <lineage>
        <taxon>Eukaryota</taxon>
        <taxon>Fungi</taxon>
        <taxon>Dikarya</taxon>
        <taxon>Ascomycota</taxon>
        <taxon>Pezizomycotina</taxon>
        <taxon>Sordariomycetes</taxon>
        <taxon>Sordariomycetidae</taxon>
        <taxon>Ophiostomatales</taxon>
        <taxon>Ophiostomataceae</taxon>
        <taxon>Leptographium</taxon>
    </lineage>
</organism>
<keyword evidence="3" id="KW-1185">Reference proteome</keyword>
<keyword evidence="1" id="KW-0472">Membrane</keyword>
<dbReference type="EMBL" id="GL629735">
    <property type="protein sequence ID" value="EFX05203.1"/>
    <property type="molecule type" value="Genomic_DNA"/>
</dbReference>
<dbReference type="RefSeq" id="XP_014174685.1">
    <property type="nucleotide sequence ID" value="XM_014319210.1"/>
</dbReference>
<sequence>MSLWKSYRALSPTTRFGVGIGVLFWGTAGLYFSDSAADRMGMTPTEADRQSLDKMMPKIHVVDPQEK</sequence>
<keyword evidence="1" id="KW-0812">Transmembrane</keyword>
<feature type="transmembrane region" description="Helical" evidence="1">
    <location>
        <begin position="12"/>
        <end position="32"/>
    </location>
</feature>